<protein>
    <recommendedName>
        <fullName evidence="9">Coenzyme Q-binding protein COQ10 homolog B, mitochondrial</fullName>
    </recommendedName>
</protein>
<comment type="subunit">
    <text evidence="3">Interacts with coenzyme Q.</text>
</comment>
<reference evidence="12" key="2">
    <citation type="submission" date="2025-09" db="UniProtKB">
        <authorList>
            <consortium name="Ensembl"/>
        </authorList>
    </citation>
    <scope>IDENTIFICATION</scope>
</reference>
<evidence type="ECO:0000256" key="1">
    <source>
        <dbReference type="ARBA" id="ARBA00004443"/>
    </source>
</evidence>
<evidence type="ECO:0000259" key="11">
    <source>
        <dbReference type="Pfam" id="PF03364"/>
    </source>
</evidence>
<evidence type="ECO:0000256" key="3">
    <source>
        <dbReference type="ARBA" id="ARBA00011814"/>
    </source>
</evidence>
<dbReference type="PANTHER" id="PTHR12901:SF9">
    <property type="entry name" value="COENZYME Q-BINDING PROTEIN COQ10 HOMOLOG B, MITOCHONDRIAL"/>
    <property type="match status" value="1"/>
</dbReference>
<evidence type="ECO:0000313" key="13">
    <source>
        <dbReference type="Proteomes" id="UP000694416"/>
    </source>
</evidence>
<evidence type="ECO:0000256" key="6">
    <source>
        <dbReference type="ARBA" id="ARBA00023128"/>
    </source>
</evidence>
<comment type="similarity">
    <text evidence="2">Belongs to the COQ10 family.</text>
</comment>
<dbReference type="PANTHER" id="PTHR12901">
    <property type="entry name" value="SPERM PROTEIN HOMOLOG"/>
    <property type="match status" value="1"/>
</dbReference>
<sequence>MENTDKSKQKPKKNTNKQTTKKVTTQRLPELLTTLVRVWAPVQGPGQNVRYLASCGILMSRTLLLHTSVLPKETCARTFFKIVAPLINKRKEYSERRIIRHSGNMQEVHDVVPGIEDYKHFIPWCKISDVVSEICILQNTIRNWVSTCVGAIYISSNLGETSFRKDWCFSPGLPGYSKMCTSDFSISFEFQSLLHSQFATLIFDEVIKQMVAAFERRACKLYGPETNIPQELMLHEVYHA</sequence>
<dbReference type="Ensembl" id="ENSPTET00000000599.1">
    <property type="protein sequence ID" value="ENSPTEP00000000397.1"/>
    <property type="gene ID" value="ENSPTEG00000000481.1"/>
</dbReference>
<dbReference type="GO" id="GO:0048039">
    <property type="term" value="F:ubiquinone binding"/>
    <property type="evidence" value="ECO:0007669"/>
    <property type="project" value="InterPro"/>
</dbReference>
<dbReference type="GO" id="GO:0045333">
    <property type="term" value="P:cellular respiration"/>
    <property type="evidence" value="ECO:0007669"/>
    <property type="project" value="InterPro"/>
</dbReference>
<feature type="domain" description="Coenzyme Q-binding protein COQ10 START" evidence="11">
    <location>
        <begin position="106"/>
        <end position="215"/>
    </location>
</feature>
<dbReference type="Gene3D" id="3.30.530.20">
    <property type="match status" value="1"/>
</dbReference>
<dbReference type="Pfam" id="PF03364">
    <property type="entry name" value="Polyketide_cyc"/>
    <property type="match status" value="1"/>
</dbReference>
<keyword evidence="4" id="KW-0999">Mitochondrion inner membrane</keyword>
<dbReference type="InterPro" id="IPR044996">
    <property type="entry name" value="COQ10-like"/>
</dbReference>
<evidence type="ECO:0000256" key="2">
    <source>
        <dbReference type="ARBA" id="ARBA00006885"/>
    </source>
</evidence>
<dbReference type="AlphaFoldDB" id="A0A8C9LH50"/>
<keyword evidence="5" id="KW-0809">Transit peptide</keyword>
<feature type="region of interest" description="Disordered" evidence="10">
    <location>
        <begin position="1"/>
        <end position="24"/>
    </location>
</feature>
<comment type="subcellular location">
    <subcellularLocation>
        <location evidence="1">Mitochondrion inner membrane</location>
        <topology evidence="1">Peripheral membrane protein</topology>
        <orientation evidence="1">Matrix side</orientation>
    </subcellularLocation>
</comment>
<evidence type="ECO:0000256" key="7">
    <source>
        <dbReference type="ARBA" id="ARBA00023136"/>
    </source>
</evidence>
<reference evidence="12" key="1">
    <citation type="submission" date="2025-08" db="UniProtKB">
        <authorList>
            <consortium name="Ensembl"/>
        </authorList>
    </citation>
    <scope>IDENTIFICATION</scope>
</reference>
<dbReference type="InterPro" id="IPR005031">
    <property type="entry name" value="COQ10_START"/>
</dbReference>
<keyword evidence="7" id="KW-0472">Membrane</keyword>
<dbReference type="InterPro" id="IPR023393">
    <property type="entry name" value="START-like_dom_sf"/>
</dbReference>
<dbReference type="GO" id="GO:0005743">
    <property type="term" value="C:mitochondrial inner membrane"/>
    <property type="evidence" value="ECO:0007669"/>
    <property type="project" value="UniProtKB-SubCell"/>
</dbReference>
<comment type="function">
    <text evidence="8">Required for the function of coenzyme Q in the respiratory chain. May serve as a chaperone or may be involved in the transport of Q6 from its site of synthesis to the catalytic sites of the respiratory complexes.</text>
</comment>
<dbReference type="Proteomes" id="UP000694416">
    <property type="component" value="Unplaced"/>
</dbReference>
<evidence type="ECO:0000256" key="9">
    <source>
        <dbReference type="ARBA" id="ARBA00039620"/>
    </source>
</evidence>
<evidence type="ECO:0000256" key="10">
    <source>
        <dbReference type="SAM" id="MobiDB-lite"/>
    </source>
</evidence>
<keyword evidence="13" id="KW-1185">Reference proteome</keyword>
<dbReference type="SUPFAM" id="SSF55961">
    <property type="entry name" value="Bet v1-like"/>
    <property type="match status" value="1"/>
</dbReference>
<name>A0A8C9LH50_9PRIM</name>
<evidence type="ECO:0000256" key="4">
    <source>
        <dbReference type="ARBA" id="ARBA00022792"/>
    </source>
</evidence>
<evidence type="ECO:0000256" key="5">
    <source>
        <dbReference type="ARBA" id="ARBA00022946"/>
    </source>
</evidence>
<evidence type="ECO:0000256" key="8">
    <source>
        <dbReference type="ARBA" id="ARBA00024947"/>
    </source>
</evidence>
<evidence type="ECO:0000313" key="12">
    <source>
        <dbReference type="Ensembl" id="ENSPTEP00000000397.1"/>
    </source>
</evidence>
<keyword evidence="6" id="KW-0496">Mitochondrion</keyword>
<accession>A0A8C9LH50</accession>
<organism evidence="12 13">
    <name type="scientific">Piliocolobus tephrosceles</name>
    <name type="common">Ugandan red Colobus</name>
    <dbReference type="NCBI Taxonomy" id="591936"/>
    <lineage>
        <taxon>Eukaryota</taxon>
        <taxon>Metazoa</taxon>
        <taxon>Chordata</taxon>
        <taxon>Craniata</taxon>
        <taxon>Vertebrata</taxon>
        <taxon>Euteleostomi</taxon>
        <taxon>Mammalia</taxon>
        <taxon>Eutheria</taxon>
        <taxon>Euarchontoglires</taxon>
        <taxon>Primates</taxon>
        <taxon>Haplorrhini</taxon>
        <taxon>Catarrhini</taxon>
        <taxon>Cercopithecidae</taxon>
        <taxon>Colobinae</taxon>
        <taxon>Piliocolobus</taxon>
    </lineage>
</organism>
<proteinExistence type="inferred from homology"/>